<evidence type="ECO:0000313" key="2">
    <source>
        <dbReference type="EMBL" id="CUP72332.1"/>
    </source>
</evidence>
<sequence length="254" mass="30552">MGNERMERKITIEEHVLYKEDYQMKMLKANSPEGFLKVAGRGMNGSSYYDYDVSGKISMQAMYTRAKLKAEDIRQFMYQFGNVLKETGKYLLDIHCILLEPEYIFYEEGQFFFCYYPPATQNLWEKFHVLTEYMVKVADYEEEECVRLAFLLHKGTMEENYSLEKLIAECGEREEKDMEKPVRKTMIDELLEEKRERTSYYDTEEHDWITEQEMGSSIMRETDNLWIPVKRFLNKHKKTKWGEWDGLHIEEEEL</sequence>
<accession>A0A174QGA8</accession>
<organism evidence="2 3">
    <name type="scientific">Dorea longicatena</name>
    <dbReference type="NCBI Taxonomy" id="88431"/>
    <lineage>
        <taxon>Bacteria</taxon>
        <taxon>Bacillati</taxon>
        <taxon>Bacillota</taxon>
        <taxon>Clostridia</taxon>
        <taxon>Lachnospirales</taxon>
        <taxon>Lachnospiraceae</taxon>
        <taxon>Dorea</taxon>
    </lineage>
</organism>
<dbReference type="AlphaFoldDB" id="A0A174QGA8"/>
<dbReference type="STRING" id="88431.ERS852423_01450"/>
<name>A0A174QGA8_9FIRM</name>
<dbReference type="Pfam" id="PF19909">
    <property type="entry name" value="DUF6382"/>
    <property type="match status" value="1"/>
</dbReference>
<proteinExistence type="predicted"/>
<gene>
    <name evidence="2" type="ORF">ERS852526_01820</name>
</gene>
<protein>
    <recommendedName>
        <fullName evidence="1">DUF6382 domain-containing protein</fullName>
    </recommendedName>
</protein>
<dbReference type="Proteomes" id="UP000095485">
    <property type="component" value="Unassembled WGS sequence"/>
</dbReference>
<evidence type="ECO:0000313" key="3">
    <source>
        <dbReference type="Proteomes" id="UP000095485"/>
    </source>
</evidence>
<evidence type="ECO:0000259" key="1">
    <source>
        <dbReference type="Pfam" id="PF19909"/>
    </source>
</evidence>
<dbReference type="InterPro" id="IPR045962">
    <property type="entry name" value="DUF6382"/>
</dbReference>
<feature type="domain" description="DUF6382" evidence="1">
    <location>
        <begin position="10"/>
        <end position="161"/>
    </location>
</feature>
<reference evidence="2 3" key="1">
    <citation type="submission" date="2015-09" db="EMBL/GenBank/DDBJ databases">
        <authorList>
            <consortium name="Pathogen Informatics"/>
        </authorList>
    </citation>
    <scope>NUCLEOTIDE SEQUENCE [LARGE SCALE GENOMIC DNA]</scope>
    <source>
        <strain evidence="2 3">2789STDY5834914</strain>
    </source>
</reference>
<dbReference type="EMBL" id="CZAY01000012">
    <property type="protein sequence ID" value="CUP72332.1"/>
    <property type="molecule type" value="Genomic_DNA"/>
</dbReference>